<organism evidence="1 2">
    <name type="scientific">Lolium multiflorum</name>
    <name type="common">Italian ryegrass</name>
    <name type="synonym">Lolium perenne subsp. multiflorum</name>
    <dbReference type="NCBI Taxonomy" id="4521"/>
    <lineage>
        <taxon>Eukaryota</taxon>
        <taxon>Viridiplantae</taxon>
        <taxon>Streptophyta</taxon>
        <taxon>Embryophyta</taxon>
        <taxon>Tracheophyta</taxon>
        <taxon>Spermatophyta</taxon>
        <taxon>Magnoliopsida</taxon>
        <taxon>Liliopsida</taxon>
        <taxon>Poales</taxon>
        <taxon>Poaceae</taxon>
        <taxon>BOP clade</taxon>
        <taxon>Pooideae</taxon>
        <taxon>Poodae</taxon>
        <taxon>Poeae</taxon>
        <taxon>Poeae Chloroplast Group 2 (Poeae type)</taxon>
        <taxon>Loliodinae</taxon>
        <taxon>Loliinae</taxon>
        <taxon>Lolium</taxon>
    </lineage>
</organism>
<evidence type="ECO:0000313" key="1">
    <source>
        <dbReference type="EMBL" id="KAK1632601.1"/>
    </source>
</evidence>
<dbReference type="AlphaFoldDB" id="A0AAD8RVW8"/>
<protein>
    <submittedName>
        <fullName evidence="1">Uncharacterized protein</fullName>
    </submittedName>
</protein>
<gene>
    <name evidence="1" type="ORF">QYE76_006916</name>
</gene>
<proteinExistence type="predicted"/>
<reference evidence="1" key="1">
    <citation type="submission" date="2023-07" db="EMBL/GenBank/DDBJ databases">
        <title>A chromosome-level genome assembly of Lolium multiflorum.</title>
        <authorList>
            <person name="Chen Y."/>
            <person name="Copetti D."/>
            <person name="Kolliker R."/>
            <person name="Studer B."/>
        </authorList>
    </citation>
    <scope>NUCLEOTIDE SEQUENCE</scope>
    <source>
        <strain evidence="1">02402/16</strain>
        <tissue evidence="1">Leaf</tissue>
    </source>
</reference>
<accession>A0AAD8RVW8</accession>
<comment type="caution">
    <text evidence="1">The sequence shown here is derived from an EMBL/GenBank/DDBJ whole genome shotgun (WGS) entry which is preliminary data.</text>
</comment>
<keyword evidence="2" id="KW-1185">Reference proteome</keyword>
<dbReference type="EMBL" id="JAUUTY010000005">
    <property type="protein sequence ID" value="KAK1632601.1"/>
    <property type="molecule type" value="Genomic_DNA"/>
</dbReference>
<name>A0AAD8RVW8_LOLMU</name>
<dbReference type="Proteomes" id="UP001231189">
    <property type="component" value="Unassembled WGS sequence"/>
</dbReference>
<evidence type="ECO:0000313" key="2">
    <source>
        <dbReference type="Proteomes" id="UP001231189"/>
    </source>
</evidence>
<sequence>MPIFMMKELLWSTLGSATRRTRIPILSILLQHRKDAIPVERDLERGGSAIQRTRIPIMSILLQHRKDAIPVEQDLEHGRGWKKLGSSIFEETR</sequence>